<dbReference type="InterPro" id="IPR036397">
    <property type="entry name" value="RNaseH_sf"/>
</dbReference>
<gene>
    <name evidence="2" type="ORF">QYM36_017721</name>
</gene>
<dbReference type="Proteomes" id="UP001187531">
    <property type="component" value="Unassembled WGS sequence"/>
</dbReference>
<proteinExistence type="predicted"/>
<reference evidence="2" key="1">
    <citation type="submission" date="2023-07" db="EMBL/GenBank/DDBJ databases">
        <title>Chromosome-level genome assembly of Artemia franciscana.</title>
        <authorList>
            <person name="Jo E."/>
        </authorList>
    </citation>
    <scope>NUCLEOTIDE SEQUENCE</scope>
    <source>
        <tissue evidence="2">Whole body</tissue>
    </source>
</reference>
<name>A0AA88H3I9_ARTSF</name>
<feature type="domain" description="RNase H type-1" evidence="1">
    <location>
        <begin position="2"/>
        <end position="89"/>
    </location>
</feature>
<dbReference type="GO" id="GO:0004523">
    <property type="term" value="F:RNA-DNA hybrid ribonuclease activity"/>
    <property type="evidence" value="ECO:0007669"/>
    <property type="project" value="InterPro"/>
</dbReference>
<dbReference type="SUPFAM" id="SSF53098">
    <property type="entry name" value="Ribonuclease H-like"/>
    <property type="match status" value="1"/>
</dbReference>
<evidence type="ECO:0000259" key="1">
    <source>
        <dbReference type="Pfam" id="PF00075"/>
    </source>
</evidence>
<dbReference type="Pfam" id="PF00075">
    <property type="entry name" value="RNase_H"/>
    <property type="match status" value="1"/>
</dbReference>
<protein>
    <recommendedName>
        <fullName evidence="1">RNase H type-1 domain-containing protein</fullName>
    </recommendedName>
</protein>
<accession>A0AA88H3I9</accession>
<organism evidence="2 3">
    <name type="scientific">Artemia franciscana</name>
    <name type="common">Brine shrimp</name>
    <name type="synonym">Artemia sanfranciscana</name>
    <dbReference type="NCBI Taxonomy" id="6661"/>
    <lineage>
        <taxon>Eukaryota</taxon>
        <taxon>Metazoa</taxon>
        <taxon>Ecdysozoa</taxon>
        <taxon>Arthropoda</taxon>
        <taxon>Crustacea</taxon>
        <taxon>Branchiopoda</taxon>
        <taxon>Anostraca</taxon>
        <taxon>Artemiidae</taxon>
        <taxon>Artemia</taxon>
    </lineage>
</organism>
<dbReference type="AlphaFoldDB" id="A0AA88H3I9"/>
<evidence type="ECO:0000313" key="2">
    <source>
        <dbReference type="EMBL" id="KAK2703943.1"/>
    </source>
</evidence>
<dbReference type="InterPro" id="IPR002156">
    <property type="entry name" value="RNaseH_domain"/>
</dbReference>
<sequence>MAELFAIDTAIKEIVREGKEVKYLVCKDFLSFLKYLKVAHKQDPTMARDIVQNIRMIEETRSCVSLKCIPAHVGVSGNERADQVAKTAAKKDTGFTSYPNYNKDS</sequence>
<keyword evidence="3" id="KW-1185">Reference proteome</keyword>
<dbReference type="EMBL" id="JAVRJZ010000058">
    <property type="protein sequence ID" value="KAK2703943.1"/>
    <property type="molecule type" value="Genomic_DNA"/>
</dbReference>
<evidence type="ECO:0000313" key="3">
    <source>
        <dbReference type="Proteomes" id="UP001187531"/>
    </source>
</evidence>
<dbReference type="Gene3D" id="3.30.420.10">
    <property type="entry name" value="Ribonuclease H-like superfamily/Ribonuclease H"/>
    <property type="match status" value="1"/>
</dbReference>
<dbReference type="InterPro" id="IPR012337">
    <property type="entry name" value="RNaseH-like_sf"/>
</dbReference>
<dbReference type="GO" id="GO:0003676">
    <property type="term" value="F:nucleic acid binding"/>
    <property type="evidence" value="ECO:0007669"/>
    <property type="project" value="InterPro"/>
</dbReference>
<comment type="caution">
    <text evidence="2">The sequence shown here is derived from an EMBL/GenBank/DDBJ whole genome shotgun (WGS) entry which is preliminary data.</text>
</comment>